<proteinExistence type="predicted"/>
<feature type="non-terminal residue" evidence="2">
    <location>
        <position position="1"/>
    </location>
</feature>
<comment type="caution">
    <text evidence="2">The sequence shown here is derived from an EMBL/GenBank/DDBJ whole genome shotgun (WGS) entry which is preliminary data.</text>
</comment>
<protein>
    <submittedName>
        <fullName evidence="2">Uncharacterized protein</fullName>
    </submittedName>
</protein>
<keyword evidence="3" id="KW-1185">Reference proteome</keyword>
<evidence type="ECO:0000256" key="1">
    <source>
        <dbReference type="SAM" id="MobiDB-lite"/>
    </source>
</evidence>
<gene>
    <name evidence="2" type="ORF">GN244_ATG09935</name>
</gene>
<evidence type="ECO:0000313" key="3">
    <source>
        <dbReference type="Proteomes" id="UP000602510"/>
    </source>
</evidence>
<feature type="region of interest" description="Disordered" evidence="1">
    <location>
        <begin position="1"/>
        <end position="72"/>
    </location>
</feature>
<dbReference type="EMBL" id="WSZM01000225">
    <property type="protein sequence ID" value="KAF4037920.1"/>
    <property type="molecule type" value="Genomic_DNA"/>
</dbReference>
<dbReference type="AlphaFoldDB" id="A0A833T2I6"/>
<evidence type="ECO:0000313" key="2">
    <source>
        <dbReference type="EMBL" id="KAF4037920.1"/>
    </source>
</evidence>
<accession>A0A833T2I6</accession>
<feature type="compositionally biased region" description="Polar residues" evidence="1">
    <location>
        <begin position="27"/>
        <end position="36"/>
    </location>
</feature>
<feature type="compositionally biased region" description="Pro residues" evidence="1">
    <location>
        <begin position="41"/>
        <end position="57"/>
    </location>
</feature>
<organism evidence="2 3">
    <name type="scientific">Phytophthora infestans</name>
    <name type="common">Potato late blight agent</name>
    <name type="synonym">Botrytis infestans</name>
    <dbReference type="NCBI Taxonomy" id="4787"/>
    <lineage>
        <taxon>Eukaryota</taxon>
        <taxon>Sar</taxon>
        <taxon>Stramenopiles</taxon>
        <taxon>Oomycota</taxon>
        <taxon>Peronosporomycetes</taxon>
        <taxon>Peronosporales</taxon>
        <taxon>Peronosporaceae</taxon>
        <taxon>Phytophthora</taxon>
    </lineage>
</organism>
<dbReference type="Proteomes" id="UP000602510">
    <property type="component" value="Unassembled WGS sequence"/>
</dbReference>
<feature type="compositionally biased region" description="Low complexity" evidence="1">
    <location>
        <begin position="58"/>
        <end position="67"/>
    </location>
</feature>
<feature type="region of interest" description="Disordered" evidence="1">
    <location>
        <begin position="100"/>
        <end position="122"/>
    </location>
</feature>
<name>A0A833T2I6_PHYIN</name>
<reference evidence="2" key="1">
    <citation type="submission" date="2020-04" db="EMBL/GenBank/DDBJ databases">
        <title>Hybrid Assembly of Korean Phytophthora infestans isolates.</title>
        <authorList>
            <person name="Prokchorchik M."/>
            <person name="Lee Y."/>
            <person name="Seo J."/>
            <person name="Cho J.-H."/>
            <person name="Park Y.-E."/>
            <person name="Jang D.-C."/>
            <person name="Im J.-S."/>
            <person name="Choi J.-G."/>
            <person name="Park H.-J."/>
            <person name="Lee G.-B."/>
            <person name="Lee Y.-G."/>
            <person name="Hong S.-Y."/>
            <person name="Cho K."/>
            <person name="Sohn K.H."/>
        </authorList>
    </citation>
    <scope>NUCLEOTIDE SEQUENCE</scope>
    <source>
        <strain evidence="2">KR_1_A1</strain>
    </source>
</reference>
<sequence length="148" mass="16179">MGTRTRDAPLPTRLAPKYPRRKGGNGNSKSSQPTASEQRTAPPPQEAPQQEAPPPSPSSSTASTPTEDQIISNWKLFNDLENREGGRSVGAVTFLGCTRELHPRSGRRQAKPTEPHPVSQQDMGNIDIANMYVQGRRELDEVITHSAI</sequence>